<dbReference type="PANTHER" id="PTHR33969:SF2">
    <property type="entry name" value="SEGREGATION AND CONDENSATION PROTEIN A"/>
    <property type="match status" value="1"/>
</dbReference>
<dbReference type="Pfam" id="PF02616">
    <property type="entry name" value="SMC_ScpA"/>
    <property type="match status" value="1"/>
</dbReference>
<accession>A0A7V0XFY8</accession>
<dbReference type="InterPro" id="IPR003768">
    <property type="entry name" value="ScpA"/>
</dbReference>
<proteinExistence type="predicted"/>
<dbReference type="Proteomes" id="UP000885672">
    <property type="component" value="Unassembled WGS sequence"/>
</dbReference>
<evidence type="ECO:0000313" key="2">
    <source>
        <dbReference type="EMBL" id="HDR00131.1"/>
    </source>
</evidence>
<dbReference type="EMBL" id="DSBX01000288">
    <property type="protein sequence ID" value="HDR00131.1"/>
    <property type="molecule type" value="Genomic_DNA"/>
</dbReference>
<sequence>MQVPAVRLDLFEGPVELLLWLVRKNELDVGDVPIGRLTDDFLGFVREAPTLNMESTADFLVMSGILVRLKIRSLLPRPREEDLDTPGVTLEQILDEFRQYQEAARVLSRREDERRQLWPRPGGNLPPAPAAAREELSTLTGAFRRLLARVRTEPLVEVAPIKIRFEDKLAELRRLLHRRGRLSFEGAVTGRTITELIVMFIAVLELVRTGEIEIAQPHQFSDIELVARTPAQAG</sequence>
<dbReference type="Gene3D" id="6.10.250.2410">
    <property type="match status" value="1"/>
</dbReference>
<comment type="caution">
    <text evidence="2">The sequence shown here is derived from an EMBL/GenBank/DDBJ whole genome shotgun (WGS) entry which is preliminary data.</text>
</comment>
<reference evidence="2" key="1">
    <citation type="journal article" date="2020" name="mSystems">
        <title>Genome- and Community-Level Interaction Insights into Carbon Utilization and Element Cycling Functions of Hydrothermarchaeota in Hydrothermal Sediment.</title>
        <authorList>
            <person name="Zhou Z."/>
            <person name="Liu Y."/>
            <person name="Xu W."/>
            <person name="Pan J."/>
            <person name="Luo Z.H."/>
            <person name="Li M."/>
        </authorList>
    </citation>
    <scope>NUCLEOTIDE SEQUENCE [LARGE SCALE GENOMIC DNA]</scope>
    <source>
        <strain evidence="2">SpSt-1182</strain>
    </source>
</reference>
<organism evidence="2">
    <name type="scientific">candidate division WOR-3 bacterium</name>
    <dbReference type="NCBI Taxonomy" id="2052148"/>
    <lineage>
        <taxon>Bacteria</taxon>
        <taxon>Bacteria division WOR-3</taxon>
    </lineage>
</organism>
<gene>
    <name evidence="2" type="ORF">ENN51_07610</name>
</gene>
<dbReference type="AlphaFoldDB" id="A0A7V0XFY8"/>
<name>A0A7V0XFY8_UNCW3</name>
<evidence type="ECO:0000256" key="1">
    <source>
        <dbReference type="ARBA" id="ARBA00044777"/>
    </source>
</evidence>
<dbReference type="PANTHER" id="PTHR33969">
    <property type="entry name" value="SEGREGATION AND CONDENSATION PROTEIN A"/>
    <property type="match status" value="1"/>
</dbReference>
<protein>
    <recommendedName>
        <fullName evidence="1">Segregation and condensation protein A</fullName>
    </recommendedName>
</protein>